<evidence type="ECO:0000313" key="12">
    <source>
        <dbReference type="EMBL" id="KAK2143517.1"/>
    </source>
</evidence>
<evidence type="ECO:0000256" key="10">
    <source>
        <dbReference type="SAM" id="SignalP"/>
    </source>
</evidence>
<evidence type="ECO:0000259" key="11">
    <source>
        <dbReference type="PROSITE" id="PS01033"/>
    </source>
</evidence>
<dbReference type="InterPro" id="IPR000971">
    <property type="entry name" value="Globin"/>
</dbReference>
<comment type="similarity">
    <text evidence="6 9">Belongs to the globin family.</text>
</comment>
<comment type="caution">
    <text evidence="12">The sequence shown here is derived from an EMBL/GenBank/DDBJ whole genome shotgun (WGS) entry which is preliminary data.</text>
</comment>
<dbReference type="AlphaFoldDB" id="A0AAD9IZ05"/>
<protein>
    <recommendedName>
        <fullName evidence="6">Extracellular globin</fullName>
    </recommendedName>
</protein>
<evidence type="ECO:0000256" key="4">
    <source>
        <dbReference type="ARBA" id="ARBA00022723"/>
    </source>
</evidence>
<feature type="chain" id="PRO_5042087957" description="Extracellular globin" evidence="10">
    <location>
        <begin position="21"/>
        <end position="165"/>
    </location>
</feature>
<keyword evidence="8" id="KW-1015">Disulfide bond</keyword>
<feature type="signal peptide" evidence="10">
    <location>
        <begin position="1"/>
        <end position="20"/>
    </location>
</feature>
<evidence type="ECO:0000256" key="6">
    <source>
        <dbReference type="PIRNR" id="PIRNR036517"/>
    </source>
</evidence>
<dbReference type="GO" id="GO:0005344">
    <property type="term" value="F:oxygen carrier activity"/>
    <property type="evidence" value="ECO:0007669"/>
    <property type="project" value="UniProtKB-UniRule"/>
</dbReference>
<keyword evidence="3 6" id="KW-0561">Oxygen transport</keyword>
<sequence length="165" mass="18884">MDSSMVVVLVGLLTVVTASSSRCTPLQILKVKNQWQRAYGIGRMRDDFGLAIWRSIFAHDPTVLPLFERVHGDDLYHPDFIAHSARVFGALESLITLLDQPDTYEMQVAFLRSVHNYRNLAENHIWLMKNALMRIIPAALQFCFDEYAWNSCLDKIMEDINGSHS</sequence>
<dbReference type="GO" id="GO:0019825">
    <property type="term" value="F:oxygen binding"/>
    <property type="evidence" value="ECO:0007669"/>
    <property type="project" value="UniProtKB-UniRule"/>
</dbReference>
<reference evidence="12" key="1">
    <citation type="journal article" date="2023" name="Mol. Biol. Evol.">
        <title>Third-Generation Sequencing Reveals the Adaptive Role of the Epigenome in Three Deep-Sea Polychaetes.</title>
        <authorList>
            <person name="Perez M."/>
            <person name="Aroh O."/>
            <person name="Sun Y."/>
            <person name="Lan Y."/>
            <person name="Juniper S.K."/>
            <person name="Young C.R."/>
            <person name="Angers B."/>
            <person name="Qian P.Y."/>
        </authorList>
    </citation>
    <scope>NUCLEOTIDE SEQUENCE</scope>
    <source>
        <strain evidence="12">P08H-3</strain>
    </source>
</reference>
<evidence type="ECO:0000256" key="5">
    <source>
        <dbReference type="ARBA" id="ARBA00023004"/>
    </source>
</evidence>
<dbReference type="Pfam" id="PF00042">
    <property type="entry name" value="Globin"/>
    <property type="match status" value="1"/>
</dbReference>
<feature type="domain" description="Globin" evidence="11">
    <location>
        <begin position="22"/>
        <end position="165"/>
    </location>
</feature>
<evidence type="ECO:0000256" key="9">
    <source>
        <dbReference type="RuleBase" id="RU000356"/>
    </source>
</evidence>
<keyword evidence="5 6" id="KW-0408">Iron</keyword>
<dbReference type="InterPro" id="IPR009050">
    <property type="entry name" value="Globin-like_sf"/>
</dbReference>
<name>A0AAD9IZ05_9ANNE</name>
<keyword evidence="4 6" id="KW-0479">Metal-binding</keyword>
<dbReference type="Gene3D" id="1.10.490.10">
    <property type="entry name" value="Globins"/>
    <property type="match status" value="1"/>
</dbReference>
<dbReference type="GO" id="GO:0005576">
    <property type="term" value="C:extracellular region"/>
    <property type="evidence" value="ECO:0007669"/>
    <property type="project" value="UniProtKB-UniRule"/>
</dbReference>
<dbReference type="EMBL" id="JAODUP010000834">
    <property type="protein sequence ID" value="KAK2143517.1"/>
    <property type="molecule type" value="Genomic_DNA"/>
</dbReference>
<keyword evidence="2 6" id="KW-0349">Heme</keyword>
<dbReference type="SUPFAM" id="SSF46458">
    <property type="entry name" value="Globin-like"/>
    <property type="match status" value="1"/>
</dbReference>
<evidence type="ECO:0000256" key="8">
    <source>
        <dbReference type="PIRSR" id="PIRSR036517-2"/>
    </source>
</evidence>
<dbReference type="PROSITE" id="PS01033">
    <property type="entry name" value="GLOBIN"/>
    <property type="match status" value="1"/>
</dbReference>
<feature type="disulfide bond" evidence="8">
    <location>
        <begin position="23"/>
        <end position="152"/>
    </location>
</feature>
<evidence type="ECO:0000256" key="3">
    <source>
        <dbReference type="ARBA" id="ARBA00022621"/>
    </source>
</evidence>
<dbReference type="CDD" id="cd01040">
    <property type="entry name" value="Mb-like"/>
    <property type="match status" value="1"/>
</dbReference>
<evidence type="ECO:0000256" key="7">
    <source>
        <dbReference type="PIRSR" id="PIRSR036517-1"/>
    </source>
</evidence>
<evidence type="ECO:0000313" key="13">
    <source>
        <dbReference type="Proteomes" id="UP001208570"/>
    </source>
</evidence>
<keyword evidence="13" id="KW-1185">Reference proteome</keyword>
<dbReference type="Proteomes" id="UP001208570">
    <property type="component" value="Unassembled WGS sequence"/>
</dbReference>
<keyword evidence="1 6" id="KW-0813">Transport</keyword>
<proteinExistence type="inferred from homology"/>
<evidence type="ECO:0000256" key="2">
    <source>
        <dbReference type="ARBA" id="ARBA00022617"/>
    </source>
</evidence>
<dbReference type="GO" id="GO:0005833">
    <property type="term" value="C:hemoglobin complex"/>
    <property type="evidence" value="ECO:0007669"/>
    <property type="project" value="UniProtKB-UniRule"/>
</dbReference>
<keyword evidence="10" id="KW-0732">Signal</keyword>
<organism evidence="12 13">
    <name type="scientific">Paralvinella palmiformis</name>
    <dbReference type="NCBI Taxonomy" id="53620"/>
    <lineage>
        <taxon>Eukaryota</taxon>
        <taxon>Metazoa</taxon>
        <taxon>Spiralia</taxon>
        <taxon>Lophotrochozoa</taxon>
        <taxon>Annelida</taxon>
        <taxon>Polychaeta</taxon>
        <taxon>Sedentaria</taxon>
        <taxon>Canalipalpata</taxon>
        <taxon>Terebellida</taxon>
        <taxon>Terebelliformia</taxon>
        <taxon>Alvinellidae</taxon>
        <taxon>Paralvinella</taxon>
    </lineage>
</organism>
<evidence type="ECO:0000256" key="1">
    <source>
        <dbReference type="ARBA" id="ARBA00022448"/>
    </source>
</evidence>
<accession>A0AAD9IZ05</accession>
<dbReference type="GO" id="GO:0020037">
    <property type="term" value="F:heme binding"/>
    <property type="evidence" value="ECO:0007669"/>
    <property type="project" value="UniProtKB-UniRule"/>
</dbReference>
<dbReference type="GO" id="GO:0005506">
    <property type="term" value="F:iron ion binding"/>
    <property type="evidence" value="ECO:0007669"/>
    <property type="project" value="UniProtKB-UniRule"/>
</dbReference>
<dbReference type="InterPro" id="IPR044399">
    <property type="entry name" value="Mb-like_M"/>
</dbReference>
<gene>
    <name evidence="12" type="ORF">LSH36_834g00063</name>
</gene>
<dbReference type="InterPro" id="IPR014610">
    <property type="entry name" value="Haemoglobin_extracell"/>
</dbReference>
<dbReference type="PIRSF" id="PIRSF036517">
    <property type="entry name" value="Ext_hemo"/>
    <property type="match status" value="1"/>
</dbReference>
<dbReference type="InterPro" id="IPR012292">
    <property type="entry name" value="Globin/Proto"/>
</dbReference>
<feature type="binding site" description="proximal binding residue" evidence="7">
    <location>
        <position position="115"/>
    </location>
    <ligand>
        <name>heme b</name>
        <dbReference type="ChEBI" id="CHEBI:60344"/>
    </ligand>
    <ligandPart>
        <name>Fe</name>
        <dbReference type="ChEBI" id="CHEBI:18248"/>
    </ligandPart>
</feature>